<dbReference type="EMBL" id="JAECVW010000001">
    <property type="protein sequence ID" value="MBH8594055.1"/>
    <property type="molecule type" value="Genomic_DNA"/>
</dbReference>
<dbReference type="Gene3D" id="3.40.1350.10">
    <property type="match status" value="1"/>
</dbReference>
<dbReference type="AlphaFoldDB" id="A0A8I1ABD6"/>
<dbReference type="InterPro" id="IPR011856">
    <property type="entry name" value="tRNA_endonuc-like_dom_sf"/>
</dbReference>
<name>A0A8I1ABD6_THEIN</name>
<organism evidence="1 2">
    <name type="scientific">Thermoactinomyces intermedius</name>
    <dbReference type="NCBI Taxonomy" id="2024"/>
    <lineage>
        <taxon>Bacteria</taxon>
        <taxon>Bacillati</taxon>
        <taxon>Bacillota</taxon>
        <taxon>Bacilli</taxon>
        <taxon>Bacillales</taxon>
        <taxon>Thermoactinomycetaceae</taxon>
        <taxon>Thermoactinomyces</taxon>
    </lineage>
</organism>
<evidence type="ECO:0000313" key="2">
    <source>
        <dbReference type="Proteomes" id="UP000633619"/>
    </source>
</evidence>
<evidence type="ECO:0000313" key="1">
    <source>
        <dbReference type="EMBL" id="MBH8594055.1"/>
    </source>
</evidence>
<protein>
    <submittedName>
        <fullName evidence="1">Uncharacterized protein</fullName>
    </submittedName>
</protein>
<dbReference type="Proteomes" id="UP000633619">
    <property type="component" value="Unassembled WGS sequence"/>
</dbReference>
<dbReference type="GO" id="GO:0003676">
    <property type="term" value="F:nucleic acid binding"/>
    <property type="evidence" value="ECO:0007669"/>
    <property type="project" value="InterPro"/>
</dbReference>
<dbReference type="RefSeq" id="WP_181729186.1">
    <property type="nucleotide sequence ID" value="NZ_JACEIR010000001.1"/>
</dbReference>
<sequence length="175" mass="19965">MAQKTYGFQAQLKVGELGEETLDAFFAEKGYEIKNVTMKEQRRGIDRIFVKDGKEVNVEYKTDALTARTGNVFIETVSSNKSGAPGWAVKTQADYVVYYVPGYKQALLLKPEYLRSKIPYWLFEYRQRPVRNKGYMTFGIPVPWEVLKKDCQVLNIDVSVDEVDSVNEEAAVGEN</sequence>
<comment type="caution">
    <text evidence="1">The sequence shown here is derived from an EMBL/GenBank/DDBJ whole genome shotgun (WGS) entry which is preliminary data.</text>
</comment>
<gene>
    <name evidence="1" type="ORF">I8U20_01775</name>
</gene>
<reference evidence="1 2" key="1">
    <citation type="submission" date="2020-12" db="EMBL/GenBank/DDBJ databases">
        <title>WGS of Thermoactinomyces spp.</title>
        <authorList>
            <person name="Cheng K."/>
        </authorList>
    </citation>
    <scope>NUCLEOTIDE SEQUENCE [LARGE SCALE GENOMIC DNA]</scope>
    <source>
        <strain evidence="2">CICC 10671\DSM 43846</strain>
    </source>
</reference>
<proteinExistence type="predicted"/>
<accession>A0A8I1ABD6</accession>
<keyword evidence="2" id="KW-1185">Reference proteome</keyword>